<dbReference type="SMART" id="SM00132">
    <property type="entry name" value="LIM"/>
    <property type="match status" value="1"/>
</dbReference>
<accession>A0AAW1BNP1</accession>
<dbReference type="FunFam" id="2.10.110.10:FF:000025">
    <property type="entry name" value="Cysteine-rich protein 2"/>
    <property type="match status" value="1"/>
</dbReference>
<dbReference type="CDD" id="cd09478">
    <property type="entry name" value="LIM_CRIP"/>
    <property type="match status" value="1"/>
</dbReference>
<feature type="region of interest" description="Disordered" evidence="6">
    <location>
        <begin position="238"/>
        <end position="257"/>
    </location>
</feature>
<dbReference type="GO" id="GO:0008630">
    <property type="term" value="P:intrinsic apoptotic signaling pathway in response to DNA damage"/>
    <property type="evidence" value="ECO:0007669"/>
    <property type="project" value="TreeGrafter"/>
</dbReference>
<dbReference type="PROSITE" id="PS50023">
    <property type="entry name" value="LIM_DOMAIN_2"/>
    <property type="match status" value="1"/>
</dbReference>
<dbReference type="Pfam" id="PF00412">
    <property type="entry name" value="LIM"/>
    <property type="match status" value="1"/>
</dbReference>
<dbReference type="InterPro" id="IPR001781">
    <property type="entry name" value="Znf_LIM"/>
</dbReference>
<keyword evidence="9" id="KW-1185">Reference proteome</keyword>
<keyword evidence="4 5" id="KW-0440">LIM domain</keyword>
<protein>
    <submittedName>
        <fullName evidence="8">Cysteine-rich protein 1</fullName>
    </submittedName>
</protein>
<sequence>MAEKEIHRLRQRGRSAKESVPVAAAKLRKAPRGGRERTNWAHQGPDIENSPPTELEAKPQAKVPEPYDSDKGKEDPMVHGFMEGKAKQPDGTLPPRGLIPRQQVGIEAHICFAGADQNGDSGGSHGGGLLLCSRLSEFSSPLPTSDTNQSGHNGAAHSVAIHCPELIGHYVPPVGRSVVSSGCGGLRQSLVPRWLRPAACDRHLVTRSTAMGGGDCSLAPGSLSYDTDQTFQHLHGGKPIRASQQKPQAGIPAPPELATMERRPPALTRHQRADLGCAIVPPGVRARSCLPALLPARVWPEAVKRDLFCRKPRCLVAVGTDCAFGDAMPKCPRCQKEVYFAEKVTSLGKDWHRPCLKCEKCKKTLNAGGHAEHDGKPYCNYPCYAALFGPKGFGRGGAESYTFN</sequence>
<dbReference type="AlphaFoldDB" id="A0AAW1BNP1"/>
<keyword evidence="2" id="KW-0677">Repeat</keyword>
<evidence type="ECO:0000313" key="8">
    <source>
        <dbReference type="EMBL" id="KAK9403790.1"/>
    </source>
</evidence>
<evidence type="ECO:0000256" key="4">
    <source>
        <dbReference type="ARBA" id="ARBA00023038"/>
    </source>
</evidence>
<evidence type="ECO:0000256" key="1">
    <source>
        <dbReference type="ARBA" id="ARBA00022723"/>
    </source>
</evidence>
<dbReference type="PROSITE" id="PS00478">
    <property type="entry name" value="LIM_DOMAIN_1"/>
    <property type="match status" value="1"/>
</dbReference>
<evidence type="ECO:0000313" key="9">
    <source>
        <dbReference type="Proteomes" id="UP001474421"/>
    </source>
</evidence>
<name>A0AAW1BNP1_CROAD</name>
<dbReference type="Gene3D" id="2.10.110.10">
    <property type="entry name" value="Cysteine Rich Protein"/>
    <property type="match status" value="1"/>
</dbReference>
<dbReference type="SUPFAM" id="SSF57716">
    <property type="entry name" value="Glucocorticoid receptor-like (DNA-binding domain)"/>
    <property type="match status" value="2"/>
</dbReference>
<dbReference type="GO" id="GO:0008270">
    <property type="term" value="F:zinc ion binding"/>
    <property type="evidence" value="ECO:0007669"/>
    <property type="project" value="TreeGrafter"/>
</dbReference>
<feature type="region of interest" description="Disordered" evidence="6">
    <location>
        <begin position="1"/>
        <end position="96"/>
    </location>
</feature>
<dbReference type="PANTHER" id="PTHR46074">
    <property type="entry name" value="CYSTEINE-RICH PROTEIN CRIP FAMILY MEMBER"/>
    <property type="match status" value="1"/>
</dbReference>
<dbReference type="GO" id="GO:0010468">
    <property type="term" value="P:regulation of gene expression"/>
    <property type="evidence" value="ECO:0007669"/>
    <property type="project" value="TreeGrafter"/>
</dbReference>
<proteinExistence type="predicted"/>
<organism evidence="8 9">
    <name type="scientific">Crotalus adamanteus</name>
    <name type="common">Eastern diamondback rattlesnake</name>
    <dbReference type="NCBI Taxonomy" id="8729"/>
    <lineage>
        <taxon>Eukaryota</taxon>
        <taxon>Metazoa</taxon>
        <taxon>Chordata</taxon>
        <taxon>Craniata</taxon>
        <taxon>Vertebrata</taxon>
        <taxon>Euteleostomi</taxon>
        <taxon>Lepidosauria</taxon>
        <taxon>Squamata</taxon>
        <taxon>Bifurcata</taxon>
        <taxon>Unidentata</taxon>
        <taxon>Episquamata</taxon>
        <taxon>Toxicofera</taxon>
        <taxon>Serpentes</taxon>
        <taxon>Colubroidea</taxon>
        <taxon>Viperidae</taxon>
        <taxon>Crotalinae</taxon>
        <taxon>Crotalus</taxon>
    </lineage>
</organism>
<gene>
    <name evidence="8" type="ORF">NXF25_008617</name>
</gene>
<feature type="compositionally biased region" description="Basic and acidic residues" evidence="6">
    <location>
        <begin position="68"/>
        <end position="88"/>
    </location>
</feature>
<evidence type="ECO:0000256" key="2">
    <source>
        <dbReference type="ARBA" id="ARBA00022737"/>
    </source>
</evidence>
<feature type="domain" description="LIM zinc-binding" evidence="7">
    <location>
        <begin position="329"/>
        <end position="390"/>
    </location>
</feature>
<dbReference type="Proteomes" id="UP001474421">
    <property type="component" value="Unassembled WGS sequence"/>
</dbReference>
<dbReference type="EMBL" id="JAOTOJ010000003">
    <property type="protein sequence ID" value="KAK9403790.1"/>
    <property type="molecule type" value="Genomic_DNA"/>
</dbReference>
<comment type="caution">
    <text evidence="8">The sequence shown here is derived from an EMBL/GenBank/DDBJ whole genome shotgun (WGS) entry which is preliminary data.</text>
</comment>
<evidence type="ECO:0000259" key="7">
    <source>
        <dbReference type="PROSITE" id="PS50023"/>
    </source>
</evidence>
<evidence type="ECO:0000256" key="5">
    <source>
        <dbReference type="PROSITE-ProRule" id="PRU00125"/>
    </source>
</evidence>
<keyword evidence="3 5" id="KW-0862">Zinc</keyword>
<evidence type="ECO:0000256" key="6">
    <source>
        <dbReference type="SAM" id="MobiDB-lite"/>
    </source>
</evidence>
<dbReference type="PANTHER" id="PTHR46074:SF3">
    <property type="entry name" value="CYSTEINE-RICH PROTEIN 1"/>
    <property type="match status" value="1"/>
</dbReference>
<reference evidence="8 9" key="1">
    <citation type="journal article" date="2024" name="Proc. Natl. Acad. Sci. U.S.A.">
        <title>The genetic regulatory architecture and epigenomic basis for age-related changes in rattlesnake venom.</title>
        <authorList>
            <person name="Hogan M.P."/>
            <person name="Holding M.L."/>
            <person name="Nystrom G.S."/>
            <person name="Colston T.J."/>
            <person name="Bartlett D.A."/>
            <person name="Mason A.J."/>
            <person name="Ellsworth S.A."/>
            <person name="Rautsaw R.M."/>
            <person name="Lawrence K.C."/>
            <person name="Strickland J.L."/>
            <person name="He B."/>
            <person name="Fraser P."/>
            <person name="Margres M.J."/>
            <person name="Gilbert D.M."/>
            <person name="Gibbs H.L."/>
            <person name="Parkinson C.L."/>
            <person name="Rokyta D.R."/>
        </authorList>
    </citation>
    <scope>NUCLEOTIDE SEQUENCE [LARGE SCALE GENOMIC DNA]</scope>
    <source>
        <strain evidence="8">DRR0105</strain>
    </source>
</reference>
<keyword evidence="1 5" id="KW-0479">Metal-binding</keyword>
<evidence type="ECO:0000256" key="3">
    <source>
        <dbReference type="ARBA" id="ARBA00022833"/>
    </source>
</evidence>